<accession>A0A2N6KGL9</accession>
<dbReference type="EMBL" id="NMQA01000121">
    <property type="protein sequence ID" value="PLZ98432.1"/>
    <property type="molecule type" value="Genomic_DNA"/>
</dbReference>
<dbReference type="AlphaFoldDB" id="A0A2N6KGL9"/>
<keyword evidence="1" id="KW-0808">Transferase</keyword>
<dbReference type="GO" id="GO:0008168">
    <property type="term" value="F:methyltransferase activity"/>
    <property type="evidence" value="ECO:0007669"/>
    <property type="project" value="UniProtKB-KW"/>
</dbReference>
<gene>
    <name evidence="1" type="ORF">CEN50_11295</name>
</gene>
<protein>
    <submittedName>
        <fullName evidence="1">SAM-dependent methyltransferase</fullName>
    </submittedName>
</protein>
<evidence type="ECO:0000313" key="1">
    <source>
        <dbReference type="EMBL" id="PLZ98432.1"/>
    </source>
</evidence>
<name>A0A2N6KGL9_9CYAN</name>
<organism evidence="1 2">
    <name type="scientific">Fischerella thermalis CCMEE 5268</name>
    <dbReference type="NCBI Taxonomy" id="2019662"/>
    <lineage>
        <taxon>Bacteria</taxon>
        <taxon>Bacillati</taxon>
        <taxon>Cyanobacteriota</taxon>
        <taxon>Cyanophyceae</taxon>
        <taxon>Nostocales</taxon>
        <taxon>Hapalosiphonaceae</taxon>
        <taxon>Fischerella</taxon>
    </lineage>
</organism>
<dbReference type="GO" id="GO:0032259">
    <property type="term" value="P:methylation"/>
    <property type="evidence" value="ECO:0007669"/>
    <property type="project" value="UniProtKB-KW"/>
</dbReference>
<comment type="caution">
    <text evidence="1">The sequence shown here is derived from an EMBL/GenBank/DDBJ whole genome shotgun (WGS) entry which is preliminary data.</text>
</comment>
<evidence type="ECO:0000313" key="2">
    <source>
        <dbReference type="Proteomes" id="UP000235025"/>
    </source>
</evidence>
<dbReference type="RefSeq" id="WP_102172738.1">
    <property type="nucleotide sequence ID" value="NZ_NMQA01000121.1"/>
</dbReference>
<sequence>MAMKLEKVVPFGRSLDEYVQMFHLNKSDLHKRILGVGDGPASFNAEATKIGVQVTSIDPIYQFSGDEILKRFNEIVDNIIDQVKASPDDWIWSYHKSPENLRWNRVQAINKFISDYEQGKQEKRYQIGELPKLNFQDKEYDLALCSHFLFLYSDHHDYQFHFDAIKEMLRVSQEVRIFPLLTLMLQRSPYLDRITQELQELGYTVSIVKVEYELQKGGNEMLWIR</sequence>
<keyword evidence="1" id="KW-0489">Methyltransferase</keyword>
<proteinExistence type="predicted"/>
<reference evidence="1 2" key="1">
    <citation type="submission" date="2017-07" db="EMBL/GenBank/DDBJ databases">
        <title>Genomes of Fischerella (Mastigocladus) sp. strains.</title>
        <authorList>
            <person name="Miller S.R."/>
        </authorList>
    </citation>
    <scope>NUCLEOTIDE SEQUENCE [LARGE SCALE GENOMIC DNA]</scope>
    <source>
        <strain evidence="1 2">CCMEE 5268</strain>
    </source>
</reference>
<dbReference type="Proteomes" id="UP000235025">
    <property type="component" value="Unassembled WGS sequence"/>
</dbReference>